<keyword evidence="5" id="KW-0964">Secreted</keyword>
<comment type="caution">
    <text evidence="17">The sequence shown here is derived from an EMBL/GenBank/DDBJ whole genome shotgun (WGS) entry which is preliminary data.</text>
</comment>
<dbReference type="GO" id="GO:0008843">
    <property type="term" value="F:endochitinase activity"/>
    <property type="evidence" value="ECO:0007669"/>
    <property type="project" value="UniProtKB-EC"/>
</dbReference>
<reference evidence="17" key="1">
    <citation type="journal article" date="2023" name="Mol. Phylogenet. Evol.">
        <title>Genome-scale phylogeny and comparative genomics of the fungal order Sordariales.</title>
        <authorList>
            <person name="Hensen N."/>
            <person name="Bonometti L."/>
            <person name="Westerberg I."/>
            <person name="Brannstrom I.O."/>
            <person name="Guillou S."/>
            <person name="Cros-Aarteil S."/>
            <person name="Calhoun S."/>
            <person name="Haridas S."/>
            <person name="Kuo A."/>
            <person name="Mondo S."/>
            <person name="Pangilinan J."/>
            <person name="Riley R."/>
            <person name="LaButti K."/>
            <person name="Andreopoulos B."/>
            <person name="Lipzen A."/>
            <person name="Chen C."/>
            <person name="Yan M."/>
            <person name="Daum C."/>
            <person name="Ng V."/>
            <person name="Clum A."/>
            <person name="Steindorff A."/>
            <person name="Ohm R.A."/>
            <person name="Martin F."/>
            <person name="Silar P."/>
            <person name="Natvig D.O."/>
            <person name="Lalanne C."/>
            <person name="Gautier V."/>
            <person name="Ament-Velasquez S.L."/>
            <person name="Kruys A."/>
            <person name="Hutchinson M.I."/>
            <person name="Powell A.J."/>
            <person name="Barry K."/>
            <person name="Miller A.N."/>
            <person name="Grigoriev I.V."/>
            <person name="Debuchy R."/>
            <person name="Gladieux P."/>
            <person name="Hiltunen Thoren M."/>
            <person name="Johannesson H."/>
        </authorList>
    </citation>
    <scope>NUCLEOTIDE SEQUENCE</scope>
    <source>
        <strain evidence="17">PSN293</strain>
    </source>
</reference>
<keyword evidence="14" id="KW-0472">Membrane</keyword>
<evidence type="ECO:0000256" key="12">
    <source>
        <dbReference type="ARBA" id="ARBA00023326"/>
    </source>
</evidence>
<evidence type="ECO:0000256" key="14">
    <source>
        <dbReference type="SAM" id="Phobius"/>
    </source>
</evidence>
<keyword evidence="10" id="KW-0119">Carbohydrate metabolism</keyword>
<evidence type="ECO:0000256" key="7">
    <source>
        <dbReference type="ARBA" id="ARBA00022801"/>
    </source>
</evidence>
<dbReference type="CDD" id="cd00035">
    <property type="entry name" value="ChtBD1"/>
    <property type="match status" value="1"/>
</dbReference>
<comment type="similarity">
    <text evidence="3">Belongs to the glycosyl hydrolase 18 family. Chitinase class V subfamily.</text>
</comment>
<sequence length="1334" mass="146957">MEGTDEPYAYHQEFHPCPISCDDQLPHNWTVYTDYNRLALCDQPMLFDFNIYIPVTDPEAPTKMRVCNAGDRAASKPGFPLLNKTSTDDSLTRRVAPRAIPSSAACLAPKAAPETDVSFLVSEQGPKAENREDVVEVLTQLGHFFMTAECDSTLMFAGAGDAVAGVYIGSGIRREAVSSLVSAMQDSITAAGASQTAFYQLCSDQRPRTNTLGIAISATGNMTAVQNAVKTWNNAGCVGGFNSSSNAPKISATILESPFDYGLGTNHTTNSTLSIRRDHSRLARRGLCRTRTVEANDGCASLASKCGISRSDFDKFNPDSELCTNPNALQPGMLVCCSEGGMDDLKPKKGADGVCATYHVQRDENCASIAGKHGLKVADIEKFNLLKTFGFTTCANLLADMNICLSEGKRPMPYPNKDALCGPTKPGSDSTYVEDDTDLINLNPCPLNACCNVWGQCGISKDFCVKRPNPFGGPGTSLLKNGCISNCGNAIIKSEVKPLLFGRVAYYETWNFNRDCLHMRVENANGGSRYNIIHWAFAGVNTADWTVSINDTFKQWDKFKKMDEHKVISFGGWGYSTEPETYDILRQAMSPVNREKFATNVAKFIQDEKLDGVDFDWEYPGAIDIPGTPPGKPEDGTNYLRFLTTMKSKLAKGKSLSIAAPASYWYLKAFPIEKMAAVLDYIVYMTYDLHGQWDAGNQYSIDGCPGGNCLRSHVNLTETKLVLSMITKAKVPSNKIYVGESSYGRSFKMAQAGCKSPSCTFLGDRLNSPAAKGICTDTSGYISNAEIDEIIATGKKVDSWWDEDSDSDMLVYDDTEWVAYMTETTKSRRRGQWQDNHFAGTIDWAVDLQAFGDDDYKGWDESDDLVEEYPPPFPPCAARAFASLEDIEKDISSIPWWCKDQYMLQVLTDMQSKSLSDYDKLIKNGYDNKFKRYAEALVRSGQKNVDRFMHDKGNDYFSCTVTEAYTCKKACYGMNTVDEDIICRYAEDFKCSFDSGCWNNPECNGNEIETRYKNITMPCSPDFSLRSAPREPATGFNDAVYWKFRDGKEEDFWTDLLLDVGIKKEDMRMEPKHKFGGDCMIPPAGKTEDCRHMGHHYNYPVTTSEFKLDDITNPKEIIDKAHGGMQNLKPQMESALSMTHSQYGAIDPFLTDLVDSTSMPVMMMVEAVKQMTTISDTVDKWDEEKRKSIILAFLTAIFIFIPIAGQVGAAFMTTATVARIAAAIGVAGDIAMGIYSAVEDPDNLPLAIIGIVLAPLGLLDAGQMAKAANFRKTMGRPGVQKLGKGVSEPLDTISRIRGDKCLLPKNKKRDVGLEFVPWMAASGAGNETCKAGGN</sequence>
<proteinExistence type="inferred from homology"/>
<dbReference type="PROSITE" id="PS51910">
    <property type="entry name" value="GH18_2"/>
    <property type="match status" value="1"/>
</dbReference>
<dbReference type="InterPro" id="IPR036779">
    <property type="entry name" value="LysM_dom_sf"/>
</dbReference>
<organism evidence="17 18">
    <name type="scientific">Rhypophila decipiens</name>
    <dbReference type="NCBI Taxonomy" id="261697"/>
    <lineage>
        <taxon>Eukaryota</taxon>
        <taxon>Fungi</taxon>
        <taxon>Dikarya</taxon>
        <taxon>Ascomycota</taxon>
        <taxon>Pezizomycotina</taxon>
        <taxon>Sordariomycetes</taxon>
        <taxon>Sordariomycetidae</taxon>
        <taxon>Sordariales</taxon>
        <taxon>Naviculisporaceae</taxon>
        <taxon>Rhypophila</taxon>
    </lineage>
</organism>
<dbReference type="InterPro" id="IPR001579">
    <property type="entry name" value="Glyco_hydro_18_chit_AS"/>
</dbReference>
<keyword evidence="12" id="KW-0624">Polysaccharide degradation</keyword>
<dbReference type="InterPro" id="IPR001223">
    <property type="entry name" value="Glyco_hydro18_cat"/>
</dbReference>
<dbReference type="SMART" id="SM00257">
    <property type="entry name" value="LysM"/>
    <property type="match status" value="2"/>
</dbReference>
<evidence type="ECO:0000256" key="11">
    <source>
        <dbReference type="ARBA" id="ARBA00023295"/>
    </source>
</evidence>
<feature type="transmembrane region" description="Helical" evidence="14">
    <location>
        <begin position="1220"/>
        <end position="1238"/>
    </location>
</feature>
<feature type="domain" description="LysM" evidence="15">
    <location>
        <begin position="356"/>
        <end position="405"/>
    </location>
</feature>
<dbReference type="SUPFAM" id="SSF51445">
    <property type="entry name" value="(Trans)glycosidases"/>
    <property type="match status" value="1"/>
</dbReference>
<dbReference type="InterPro" id="IPR036861">
    <property type="entry name" value="Endochitinase-like_sf"/>
</dbReference>
<evidence type="ECO:0000256" key="8">
    <source>
        <dbReference type="ARBA" id="ARBA00023024"/>
    </source>
</evidence>
<dbReference type="SUPFAM" id="SSF54556">
    <property type="entry name" value="Chitinase insertion domain"/>
    <property type="match status" value="1"/>
</dbReference>
<evidence type="ECO:0000259" key="15">
    <source>
        <dbReference type="PROSITE" id="PS51782"/>
    </source>
</evidence>
<dbReference type="GO" id="GO:0008061">
    <property type="term" value="F:chitin binding"/>
    <property type="evidence" value="ECO:0007669"/>
    <property type="project" value="UniProtKB-KW"/>
</dbReference>
<dbReference type="InterPro" id="IPR029070">
    <property type="entry name" value="Chitinase_insertion_sf"/>
</dbReference>
<feature type="transmembrane region" description="Helical" evidence="14">
    <location>
        <begin position="1189"/>
        <end position="1213"/>
    </location>
</feature>
<evidence type="ECO:0000256" key="1">
    <source>
        <dbReference type="ARBA" id="ARBA00000822"/>
    </source>
</evidence>
<evidence type="ECO:0000256" key="13">
    <source>
        <dbReference type="RuleBase" id="RU000489"/>
    </source>
</evidence>
<dbReference type="EC" id="3.2.1.14" evidence="4"/>
<gene>
    <name evidence="17" type="ORF">QBC37DRAFT_326439</name>
</gene>
<dbReference type="Proteomes" id="UP001301769">
    <property type="component" value="Unassembled WGS sequence"/>
</dbReference>
<keyword evidence="11 13" id="KW-0326">Glycosidase</keyword>
<keyword evidence="6" id="KW-0147">Chitin-binding</keyword>
<evidence type="ECO:0000256" key="5">
    <source>
        <dbReference type="ARBA" id="ARBA00022525"/>
    </source>
</evidence>
<evidence type="ECO:0000256" key="10">
    <source>
        <dbReference type="ARBA" id="ARBA00023277"/>
    </source>
</evidence>
<dbReference type="PROSITE" id="PS51782">
    <property type="entry name" value="LYSM"/>
    <property type="match status" value="2"/>
</dbReference>
<keyword evidence="14" id="KW-1133">Transmembrane helix</keyword>
<feature type="transmembrane region" description="Helical" evidence="14">
    <location>
        <begin position="1244"/>
        <end position="1262"/>
    </location>
</feature>
<keyword evidence="8" id="KW-0146">Chitin degradation</keyword>
<dbReference type="Gene3D" id="3.10.350.10">
    <property type="entry name" value="LysM domain"/>
    <property type="match status" value="2"/>
</dbReference>
<dbReference type="InterPro" id="IPR017853">
    <property type="entry name" value="GH"/>
</dbReference>
<comment type="subcellular location">
    <subcellularLocation>
        <location evidence="2">Secreted</location>
    </subcellularLocation>
</comment>
<dbReference type="Pfam" id="PF00704">
    <property type="entry name" value="Glyco_hydro_18"/>
    <property type="match status" value="1"/>
</dbReference>
<dbReference type="PROSITE" id="PS01095">
    <property type="entry name" value="GH18_1"/>
    <property type="match status" value="1"/>
</dbReference>
<feature type="domain" description="LysM" evidence="15">
    <location>
        <begin position="289"/>
        <end position="337"/>
    </location>
</feature>
<protein>
    <recommendedName>
        <fullName evidence="4">chitinase</fullName>
        <ecNumber evidence="4">3.2.1.14</ecNumber>
    </recommendedName>
</protein>
<accession>A0AAN6XWQ4</accession>
<evidence type="ECO:0000256" key="2">
    <source>
        <dbReference type="ARBA" id="ARBA00004613"/>
    </source>
</evidence>
<dbReference type="PANTHER" id="PTHR47700">
    <property type="entry name" value="V CHITINASE, PUTATIVE (AFU_ORTHOLOGUE AFUA_6G13720)-RELATED"/>
    <property type="match status" value="1"/>
</dbReference>
<keyword evidence="14" id="KW-0812">Transmembrane</keyword>
<evidence type="ECO:0000259" key="16">
    <source>
        <dbReference type="PROSITE" id="PS51910"/>
    </source>
</evidence>
<dbReference type="EMBL" id="MU858263">
    <property type="protein sequence ID" value="KAK4208005.1"/>
    <property type="molecule type" value="Genomic_DNA"/>
</dbReference>
<dbReference type="CDD" id="cd02878">
    <property type="entry name" value="GH18_zymocin_alpha"/>
    <property type="match status" value="1"/>
</dbReference>
<feature type="domain" description="GH18" evidence="16">
    <location>
        <begin position="501"/>
        <end position="869"/>
    </location>
</feature>
<evidence type="ECO:0000313" key="18">
    <source>
        <dbReference type="Proteomes" id="UP001301769"/>
    </source>
</evidence>
<dbReference type="SMART" id="SM00636">
    <property type="entry name" value="Glyco_18"/>
    <property type="match status" value="1"/>
</dbReference>
<reference evidence="17" key="2">
    <citation type="submission" date="2023-05" db="EMBL/GenBank/DDBJ databases">
        <authorList>
            <consortium name="Lawrence Berkeley National Laboratory"/>
            <person name="Steindorff A."/>
            <person name="Hensen N."/>
            <person name="Bonometti L."/>
            <person name="Westerberg I."/>
            <person name="Brannstrom I.O."/>
            <person name="Guillou S."/>
            <person name="Cros-Aarteil S."/>
            <person name="Calhoun S."/>
            <person name="Haridas S."/>
            <person name="Kuo A."/>
            <person name="Mondo S."/>
            <person name="Pangilinan J."/>
            <person name="Riley R."/>
            <person name="Labutti K."/>
            <person name="Andreopoulos B."/>
            <person name="Lipzen A."/>
            <person name="Chen C."/>
            <person name="Yanf M."/>
            <person name="Daum C."/>
            <person name="Ng V."/>
            <person name="Clum A."/>
            <person name="Ohm R."/>
            <person name="Martin F."/>
            <person name="Silar P."/>
            <person name="Natvig D."/>
            <person name="Lalanne C."/>
            <person name="Gautier V."/>
            <person name="Ament-Velasquez S.L."/>
            <person name="Kruys A."/>
            <person name="Hutchinson M.I."/>
            <person name="Powell A.J."/>
            <person name="Barry K."/>
            <person name="Miller A.N."/>
            <person name="Grigoriev I.V."/>
            <person name="Debuchy R."/>
            <person name="Gladieux P."/>
            <person name="Thoren M.H."/>
            <person name="Johannesson H."/>
        </authorList>
    </citation>
    <scope>NUCLEOTIDE SEQUENCE</scope>
    <source>
        <strain evidence="17">PSN293</strain>
    </source>
</reference>
<evidence type="ECO:0000256" key="3">
    <source>
        <dbReference type="ARBA" id="ARBA00008682"/>
    </source>
</evidence>
<dbReference type="Gene3D" id="3.20.20.80">
    <property type="entry name" value="Glycosidases"/>
    <property type="match status" value="1"/>
</dbReference>
<name>A0AAN6XWQ4_9PEZI</name>
<dbReference type="Gene3D" id="3.10.50.10">
    <property type="match status" value="1"/>
</dbReference>
<evidence type="ECO:0000256" key="9">
    <source>
        <dbReference type="ARBA" id="ARBA00023026"/>
    </source>
</evidence>
<dbReference type="InterPro" id="IPR018392">
    <property type="entry name" value="LysM"/>
</dbReference>
<evidence type="ECO:0000256" key="4">
    <source>
        <dbReference type="ARBA" id="ARBA00012729"/>
    </source>
</evidence>
<dbReference type="SUPFAM" id="SSF57016">
    <property type="entry name" value="Plant lectins/antimicrobial peptides"/>
    <property type="match status" value="1"/>
</dbReference>
<dbReference type="PANTHER" id="PTHR47700:SF2">
    <property type="entry name" value="CHITINASE"/>
    <property type="match status" value="1"/>
</dbReference>
<evidence type="ECO:0000256" key="6">
    <source>
        <dbReference type="ARBA" id="ARBA00022669"/>
    </source>
</evidence>
<dbReference type="InterPro" id="IPR011583">
    <property type="entry name" value="Chitinase_II/V-like_cat"/>
</dbReference>
<dbReference type="GO" id="GO:0000272">
    <property type="term" value="P:polysaccharide catabolic process"/>
    <property type="evidence" value="ECO:0007669"/>
    <property type="project" value="UniProtKB-KW"/>
</dbReference>
<keyword evidence="18" id="KW-1185">Reference proteome</keyword>
<dbReference type="GO" id="GO:0006032">
    <property type="term" value="P:chitin catabolic process"/>
    <property type="evidence" value="ECO:0007669"/>
    <property type="project" value="UniProtKB-KW"/>
</dbReference>
<keyword evidence="7 13" id="KW-0378">Hydrolase</keyword>
<dbReference type="InterPro" id="IPR053214">
    <property type="entry name" value="LysM12-like"/>
</dbReference>
<dbReference type="Gene3D" id="3.30.60.10">
    <property type="entry name" value="Endochitinase-like"/>
    <property type="match status" value="1"/>
</dbReference>
<keyword evidence="9" id="KW-0843">Virulence</keyword>
<evidence type="ECO:0000313" key="17">
    <source>
        <dbReference type="EMBL" id="KAK4208005.1"/>
    </source>
</evidence>
<dbReference type="GO" id="GO:0005576">
    <property type="term" value="C:extracellular region"/>
    <property type="evidence" value="ECO:0007669"/>
    <property type="project" value="UniProtKB-SubCell"/>
</dbReference>
<comment type="catalytic activity">
    <reaction evidence="1">
        <text>Random endo-hydrolysis of N-acetyl-beta-D-glucosaminide (1-&gt;4)-beta-linkages in chitin and chitodextrins.</text>
        <dbReference type="EC" id="3.2.1.14"/>
    </reaction>
</comment>